<dbReference type="Proteomes" id="UP000237105">
    <property type="component" value="Unassembled WGS sequence"/>
</dbReference>
<evidence type="ECO:0000313" key="1">
    <source>
        <dbReference type="EMBL" id="PON40588.1"/>
    </source>
</evidence>
<keyword evidence="2" id="KW-1185">Reference proteome</keyword>
<dbReference type="AlphaFoldDB" id="A0A2P5AVQ2"/>
<gene>
    <name evidence="1" type="ORF">PanWU01x14_296100</name>
</gene>
<dbReference type="EMBL" id="JXTB01000435">
    <property type="protein sequence ID" value="PON40588.1"/>
    <property type="molecule type" value="Genomic_DNA"/>
</dbReference>
<comment type="caution">
    <text evidence="1">The sequence shown here is derived from an EMBL/GenBank/DDBJ whole genome shotgun (WGS) entry which is preliminary data.</text>
</comment>
<evidence type="ECO:0000313" key="2">
    <source>
        <dbReference type="Proteomes" id="UP000237105"/>
    </source>
</evidence>
<name>A0A2P5AVQ2_PARAD</name>
<reference evidence="2" key="1">
    <citation type="submission" date="2016-06" db="EMBL/GenBank/DDBJ databases">
        <title>Parallel loss of symbiosis genes in relatives of nitrogen-fixing non-legume Parasponia.</title>
        <authorList>
            <person name="Van Velzen R."/>
            <person name="Holmer R."/>
            <person name="Bu F."/>
            <person name="Rutten L."/>
            <person name="Van Zeijl A."/>
            <person name="Liu W."/>
            <person name="Santuari L."/>
            <person name="Cao Q."/>
            <person name="Sharma T."/>
            <person name="Shen D."/>
            <person name="Roswanjaya Y."/>
            <person name="Wardhani T."/>
            <person name="Kalhor M.S."/>
            <person name="Jansen J."/>
            <person name="Van den Hoogen J."/>
            <person name="Gungor B."/>
            <person name="Hartog M."/>
            <person name="Hontelez J."/>
            <person name="Verver J."/>
            <person name="Yang W.-C."/>
            <person name="Schijlen E."/>
            <person name="Repin R."/>
            <person name="Schilthuizen M."/>
            <person name="Schranz E."/>
            <person name="Heidstra R."/>
            <person name="Miyata K."/>
            <person name="Fedorova E."/>
            <person name="Kohlen W."/>
            <person name="Bisseling T."/>
            <person name="Smit S."/>
            <person name="Geurts R."/>
        </authorList>
    </citation>
    <scope>NUCLEOTIDE SEQUENCE [LARGE SCALE GENOMIC DNA]</scope>
    <source>
        <strain evidence="2">cv. WU1-14</strain>
    </source>
</reference>
<accession>A0A2P5AVQ2</accession>
<proteinExistence type="predicted"/>
<sequence>MATKHRNTLDSVSSTVIEGKDDYFCNISCIEQESLYFMLALQKEIYARECEPSSFAIRDCYTFKQYETFPGLLVAKCDIYMPEKFFDFGASWCKMKILVPEYSQKNPTCAPSFQLLGSLPNGREAFLWPTKS</sequence>
<organism evidence="1 2">
    <name type="scientific">Parasponia andersonii</name>
    <name type="common">Sponia andersonii</name>
    <dbReference type="NCBI Taxonomy" id="3476"/>
    <lineage>
        <taxon>Eukaryota</taxon>
        <taxon>Viridiplantae</taxon>
        <taxon>Streptophyta</taxon>
        <taxon>Embryophyta</taxon>
        <taxon>Tracheophyta</taxon>
        <taxon>Spermatophyta</taxon>
        <taxon>Magnoliopsida</taxon>
        <taxon>eudicotyledons</taxon>
        <taxon>Gunneridae</taxon>
        <taxon>Pentapetalae</taxon>
        <taxon>rosids</taxon>
        <taxon>fabids</taxon>
        <taxon>Rosales</taxon>
        <taxon>Cannabaceae</taxon>
        <taxon>Parasponia</taxon>
    </lineage>
</organism>
<protein>
    <submittedName>
        <fullName evidence="1">Uncharacterized protein</fullName>
    </submittedName>
</protein>